<dbReference type="Proteomes" id="UP000305730">
    <property type="component" value="Unassembled WGS sequence"/>
</dbReference>
<evidence type="ECO:0000313" key="5">
    <source>
        <dbReference type="EMBL" id="TMP40973.1"/>
    </source>
</evidence>
<dbReference type="GO" id="GO:0055085">
    <property type="term" value="P:transmembrane transport"/>
    <property type="evidence" value="ECO:0007669"/>
    <property type="project" value="UniProtKB-ARBA"/>
</dbReference>
<reference evidence="6 8" key="1">
    <citation type="submission" date="2017-12" db="EMBL/GenBank/DDBJ databases">
        <authorList>
            <person name="Paulsen S."/>
            <person name="Gram L.K."/>
        </authorList>
    </citation>
    <scope>NUCLEOTIDE SEQUENCE [LARGE SCALE GENOMIC DNA]</scope>
    <source>
        <strain evidence="6 8">S2231</strain>
        <strain evidence="5">S2233</strain>
    </source>
</reference>
<evidence type="ECO:0000256" key="3">
    <source>
        <dbReference type="ARBA" id="ARBA00022729"/>
    </source>
</evidence>
<evidence type="ECO:0000313" key="6">
    <source>
        <dbReference type="EMBL" id="TMP60450.1"/>
    </source>
</evidence>
<dbReference type="AlphaFoldDB" id="A0A5S3XUB1"/>
<dbReference type="InterPro" id="IPR028082">
    <property type="entry name" value="Peripla_BP_I"/>
</dbReference>
<proteinExistence type="inferred from homology"/>
<protein>
    <submittedName>
        <fullName evidence="6">Sugar ABC transporter substrate-binding protein</fullName>
    </submittedName>
</protein>
<comment type="caution">
    <text evidence="6">The sequence shown here is derived from an EMBL/GenBank/DDBJ whole genome shotgun (WGS) entry which is preliminary data.</text>
</comment>
<dbReference type="PANTHER" id="PTHR46847">
    <property type="entry name" value="D-ALLOSE-BINDING PERIPLASMIC PROTEIN-RELATED"/>
    <property type="match status" value="1"/>
</dbReference>
<comment type="similarity">
    <text evidence="2">Belongs to the bacterial solute-binding protein 2 family.</text>
</comment>
<reference evidence="6" key="3">
    <citation type="submission" date="2019-09" db="EMBL/GenBank/DDBJ databases">
        <title>Co-occurence of chitin degradation, pigmentation and bioactivity in marine Pseudoalteromonas.</title>
        <authorList>
            <person name="Sonnenschein E.C."/>
            <person name="Bech P.K."/>
        </authorList>
    </citation>
    <scope>NUCLEOTIDE SEQUENCE</scope>
    <source>
        <strain evidence="6">S2231</strain>
        <strain evidence="5">S2233</strain>
    </source>
</reference>
<feature type="domain" description="Periplasmic binding protein" evidence="4">
    <location>
        <begin position="27"/>
        <end position="277"/>
    </location>
</feature>
<dbReference type="Proteomes" id="UP000307706">
    <property type="component" value="Unassembled WGS sequence"/>
</dbReference>
<dbReference type="OrthoDB" id="9804917at2"/>
<dbReference type="EMBL" id="PNCK01000065">
    <property type="protein sequence ID" value="TMP40973.1"/>
    <property type="molecule type" value="Genomic_DNA"/>
</dbReference>
<dbReference type="GO" id="GO:0030246">
    <property type="term" value="F:carbohydrate binding"/>
    <property type="evidence" value="ECO:0007669"/>
    <property type="project" value="UniProtKB-ARBA"/>
</dbReference>
<evidence type="ECO:0000313" key="8">
    <source>
        <dbReference type="Proteomes" id="UP000307706"/>
    </source>
</evidence>
<comment type="subcellular location">
    <subcellularLocation>
        <location evidence="1">Cell envelope</location>
    </subcellularLocation>
</comment>
<name>A0A5S3XUB1_9GAMM</name>
<dbReference type="PANTHER" id="PTHR46847:SF1">
    <property type="entry name" value="D-ALLOSE-BINDING PERIPLASMIC PROTEIN-RELATED"/>
    <property type="match status" value="1"/>
</dbReference>
<evidence type="ECO:0000256" key="2">
    <source>
        <dbReference type="ARBA" id="ARBA00007639"/>
    </source>
</evidence>
<evidence type="ECO:0000256" key="1">
    <source>
        <dbReference type="ARBA" id="ARBA00004196"/>
    </source>
</evidence>
<dbReference type="SUPFAM" id="SSF53822">
    <property type="entry name" value="Periplasmic binding protein-like I"/>
    <property type="match status" value="1"/>
</dbReference>
<gene>
    <name evidence="6" type="ORF">CWB96_06690</name>
    <name evidence="5" type="ORF">CWB97_16445</name>
</gene>
<reference evidence="7 8" key="2">
    <citation type="submission" date="2019-06" db="EMBL/GenBank/DDBJ databases">
        <title>Co-occurence of chitin degradation, pigmentation and bioactivity in marine Pseudoalteromonas.</title>
        <authorList>
            <person name="Sonnenschein E.C."/>
            <person name="Bech P.K."/>
        </authorList>
    </citation>
    <scope>NUCLEOTIDE SEQUENCE [LARGE SCALE GENOMIC DNA]</scope>
    <source>
        <strain evidence="8">S2231</strain>
        <strain evidence="7">S2233</strain>
    </source>
</reference>
<keyword evidence="7" id="KW-1185">Reference proteome</keyword>
<evidence type="ECO:0000313" key="7">
    <source>
        <dbReference type="Proteomes" id="UP000305730"/>
    </source>
</evidence>
<dbReference type="GO" id="GO:0030313">
    <property type="term" value="C:cell envelope"/>
    <property type="evidence" value="ECO:0007669"/>
    <property type="project" value="UniProtKB-SubCell"/>
</dbReference>
<dbReference type="Gene3D" id="3.40.50.2300">
    <property type="match status" value="2"/>
</dbReference>
<evidence type="ECO:0000259" key="4">
    <source>
        <dbReference type="Pfam" id="PF13407"/>
    </source>
</evidence>
<organism evidence="6 8">
    <name type="scientific">Pseudoalteromonas citrea</name>
    <dbReference type="NCBI Taxonomy" id="43655"/>
    <lineage>
        <taxon>Bacteria</taxon>
        <taxon>Pseudomonadati</taxon>
        <taxon>Pseudomonadota</taxon>
        <taxon>Gammaproteobacteria</taxon>
        <taxon>Alteromonadales</taxon>
        <taxon>Pseudoalteromonadaceae</taxon>
        <taxon>Pseudoalteromonas</taxon>
    </lineage>
</organism>
<dbReference type="Pfam" id="PF13407">
    <property type="entry name" value="Peripla_BP_4"/>
    <property type="match status" value="1"/>
</dbReference>
<sequence length="323" mass="34958">MSVVVNSVNAQVIPVLQNKQTAALAWHSSSPWTDAVTRGALATFARFNIEVVAITDAQYDPVKQLADLESIDALSPTMVLSLSVDSVATYSGYRQLLDAGTKLVLLSNPIESLKAHKNFAGFISVDTQAMGRAAAQLIDMAVAHKGNVGVIFHEAEYFITNHRDSAFLDALDAYHGIRVVAKQGFVQEQDTSAVAMAMLLKQPNIDAIYVSWEKAAEGVIEALRLMGRKNVKVVSHDLGISTLLDMAQGGNMYAVVSDRPYDIGVAMAMTAINEQQGNVGLLANSTEYDLVTKDNLATVWPLAFHSNLPYDLQCIVSVKQVCE</sequence>
<dbReference type="EMBL" id="PNCL01000025">
    <property type="protein sequence ID" value="TMP60450.1"/>
    <property type="molecule type" value="Genomic_DNA"/>
</dbReference>
<accession>A0A5S3XUB1</accession>
<keyword evidence="3" id="KW-0732">Signal</keyword>
<dbReference type="InterPro" id="IPR025997">
    <property type="entry name" value="SBP_2_dom"/>
</dbReference>